<proteinExistence type="predicted"/>
<dbReference type="EMBL" id="CARXXK010000001">
    <property type="protein sequence ID" value="CAI6345412.1"/>
    <property type="molecule type" value="Genomic_DNA"/>
</dbReference>
<accession>A0AAV0VQF0</accession>
<evidence type="ECO:0000313" key="1">
    <source>
        <dbReference type="EMBL" id="CAI6345412.1"/>
    </source>
</evidence>
<organism evidence="1 2">
    <name type="scientific">Macrosiphum euphorbiae</name>
    <name type="common">potato aphid</name>
    <dbReference type="NCBI Taxonomy" id="13131"/>
    <lineage>
        <taxon>Eukaryota</taxon>
        <taxon>Metazoa</taxon>
        <taxon>Ecdysozoa</taxon>
        <taxon>Arthropoda</taxon>
        <taxon>Hexapoda</taxon>
        <taxon>Insecta</taxon>
        <taxon>Pterygota</taxon>
        <taxon>Neoptera</taxon>
        <taxon>Paraneoptera</taxon>
        <taxon>Hemiptera</taxon>
        <taxon>Sternorrhyncha</taxon>
        <taxon>Aphidomorpha</taxon>
        <taxon>Aphidoidea</taxon>
        <taxon>Aphididae</taxon>
        <taxon>Macrosiphini</taxon>
        <taxon>Macrosiphum</taxon>
    </lineage>
</organism>
<evidence type="ECO:0000313" key="2">
    <source>
        <dbReference type="Proteomes" id="UP001160148"/>
    </source>
</evidence>
<dbReference type="PANTHER" id="PTHR22955">
    <property type="entry name" value="RETROTRANSPOSON"/>
    <property type="match status" value="1"/>
</dbReference>
<dbReference type="PANTHER" id="PTHR22955:SF77">
    <property type="entry name" value="ASPARTIC PUTATIVE DOMAIN-CONTAINING PROTEIN-RELATED"/>
    <property type="match status" value="1"/>
</dbReference>
<gene>
    <name evidence="1" type="ORF">MEUPH1_LOCUS2432</name>
</gene>
<name>A0AAV0VQF0_9HEMI</name>
<protein>
    <submittedName>
        <fullName evidence="1">Uncharacterized protein</fullName>
    </submittedName>
</protein>
<keyword evidence="2" id="KW-1185">Reference proteome</keyword>
<dbReference type="AlphaFoldDB" id="A0AAV0VQF0"/>
<reference evidence="1 2" key="1">
    <citation type="submission" date="2023-01" db="EMBL/GenBank/DDBJ databases">
        <authorList>
            <person name="Whitehead M."/>
        </authorList>
    </citation>
    <scope>NUCLEOTIDE SEQUENCE [LARGE SCALE GENOMIC DNA]</scope>
</reference>
<sequence length="73" mass="8345">MVALHWITGEPFRWTTFVENRVTQIQQMVPTAIWRHVASEDNPADVASIKETSWPPSTLPILTSLPEERDTNT</sequence>
<comment type="caution">
    <text evidence="1">The sequence shown here is derived from an EMBL/GenBank/DDBJ whole genome shotgun (WGS) entry which is preliminary data.</text>
</comment>
<dbReference type="Proteomes" id="UP001160148">
    <property type="component" value="Unassembled WGS sequence"/>
</dbReference>